<dbReference type="InterPro" id="IPR001810">
    <property type="entry name" value="F-box_dom"/>
</dbReference>
<name>A0AAD7G541_MYCRO</name>
<reference evidence="2" key="1">
    <citation type="submission" date="2023-03" db="EMBL/GenBank/DDBJ databases">
        <title>Massive genome expansion in bonnet fungi (Mycena s.s.) driven by repeated elements and novel gene families across ecological guilds.</title>
        <authorList>
            <consortium name="Lawrence Berkeley National Laboratory"/>
            <person name="Harder C.B."/>
            <person name="Miyauchi S."/>
            <person name="Viragh M."/>
            <person name="Kuo A."/>
            <person name="Thoen E."/>
            <person name="Andreopoulos B."/>
            <person name="Lu D."/>
            <person name="Skrede I."/>
            <person name="Drula E."/>
            <person name="Henrissat B."/>
            <person name="Morin E."/>
            <person name="Kohler A."/>
            <person name="Barry K."/>
            <person name="LaButti K."/>
            <person name="Morin E."/>
            <person name="Salamov A."/>
            <person name="Lipzen A."/>
            <person name="Mereny Z."/>
            <person name="Hegedus B."/>
            <person name="Baldrian P."/>
            <person name="Stursova M."/>
            <person name="Weitz H."/>
            <person name="Taylor A."/>
            <person name="Grigoriev I.V."/>
            <person name="Nagy L.G."/>
            <person name="Martin F."/>
            <person name="Kauserud H."/>
        </authorList>
    </citation>
    <scope>NUCLEOTIDE SEQUENCE</scope>
    <source>
        <strain evidence="2">CBHHK067</strain>
    </source>
</reference>
<dbReference type="EMBL" id="JARKIE010000204">
    <property type="protein sequence ID" value="KAJ7667210.1"/>
    <property type="molecule type" value="Genomic_DNA"/>
</dbReference>
<dbReference type="Proteomes" id="UP001221757">
    <property type="component" value="Unassembled WGS sequence"/>
</dbReference>
<protein>
    <recommendedName>
        <fullName evidence="1">F-box domain-containing protein</fullName>
    </recommendedName>
</protein>
<dbReference type="AlphaFoldDB" id="A0AAD7G541"/>
<accession>A0AAD7G541</accession>
<evidence type="ECO:0000259" key="1">
    <source>
        <dbReference type="Pfam" id="PF12937"/>
    </source>
</evidence>
<keyword evidence="3" id="KW-1185">Reference proteome</keyword>
<evidence type="ECO:0000313" key="2">
    <source>
        <dbReference type="EMBL" id="KAJ7667210.1"/>
    </source>
</evidence>
<gene>
    <name evidence="2" type="ORF">B0H17DRAFT_950602</name>
</gene>
<sequence length="130" mass="14865">MHSSLRISELLERIFSHFDHRLATDNGTLAALARTCTAFHDIAVDTLWRHQDTIINLISCMPGDLWETVAEDGWSGRKMVRLGRPIIVSDWDRLLKYSSRVRSLTCTGSSFQPDLSEIFDAIHLHFPENI</sequence>
<organism evidence="2 3">
    <name type="scientific">Mycena rosella</name>
    <name type="common">Pink bonnet</name>
    <name type="synonym">Agaricus rosellus</name>
    <dbReference type="NCBI Taxonomy" id="1033263"/>
    <lineage>
        <taxon>Eukaryota</taxon>
        <taxon>Fungi</taxon>
        <taxon>Dikarya</taxon>
        <taxon>Basidiomycota</taxon>
        <taxon>Agaricomycotina</taxon>
        <taxon>Agaricomycetes</taxon>
        <taxon>Agaricomycetidae</taxon>
        <taxon>Agaricales</taxon>
        <taxon>Marasmiineae</taxon>
        <taxon>Mycenaceae</taxon>
        <taxon>Mycena</taxon>
    </lineage>
</organism>
<feature type="domain" description="F-box" evidence="1">
    <location>
        <begin position="9"/>
        <end position="51"/>
    </location>
</feature>
<dbReference type="Pfam" id="PF12937">
    <property type="entry name" value="F-box-like"/>
    <property type="match status" value="1"/>
</dbReference>
<comment type="caution">
    <text evidence="2">The sequence shown here is derived from an EMBL/GenBank/DDBJ whole genome shotgun (WGS) entry which is preliminary data.</text>
</comment>
<proteinExistence type="predicted"/>
<evidence type="ECO:0000313" key="3">
    <source>
        <dbReference type="Proteomes" id="UP001221757"/>
    </source>
</evidence>